<dbReference type="Proteomes" id="UP000561726">
    <property type="component" value="Unassembled WGS sequence"/>
</dbReference>
<keyword evidence="1" id="KW-0812">Transmembrane</keyword>
<organism evidence="2 3">
    <name type="scientific">Cryobacterium roopkundense</name>
    <dbReference type="NCBI Taxonomy" id="1001240"/>
    <lineage>
        <taxon>Bacteria</taxon>
        <taxon>Bacillati</taxon>
        <taxon>Actinomycetota</taxon>
        <taxon>Actinomycetes</taxon>
        <taxon>Micrococcales</taxon>
        <taxon>Microbacteriaceae</taxon>
        <taxon>Cryobacterium</taxon>
    </lineage>
</organism>
<proteinExistence type="predicted"/>
<dbReference type="Gene3D" id="3.30.565.10">
    <property type="entry name" value="Histidine kinase-like ATPase, C-terminal domain"/>
    <property type="match status" value="1"/>
</dbReference>
<dbReference type="OrthoDB" id="144293at2"/>
<keyword evidence="2" id="KW-0808">Transferase</keyword>
<comment type="caution">
    <text evidence="2">The sequence shown here is derived from an EMBL/GenBank/DDBJ whole genome shotgun (WGS) entry which is preliminary data.</text>
</comment>
<evidence type="ECO:0000313" key="2">
    <source>
        <dbReference type="EMBL" id="MBB5642184.1"/>
    </source>
</evidence>
<keyword evidence="2" id="KW-0418">Kinase</keyword>
<evidence type="ECO:0000256" key="1">
    <source>
        <dbReference type="SAM" id="Phobius"/>
    </source>
</evidence>
<gene>
    <name evidence="2" type="ORF">BJ997_002732</name>
</gene>
<feature type="transmembrane region" description="Helical" evidence="1">
    <location>
        <begin position="140"/>
        <end position="173"/>
    </location>
</feature>
<dbReference type="GO" id="GO:0016301">
    <property type="term" value="F:kinase activity"/>
    <property type="evidence" value="ECO:0007669"/>
    <property type="project" value="UniProtKB-KW"/>
</dbReference>
<accession>A0A7W8ZXR0</accession>
<feature type="transmembrane region" description="Helical" evidence="1">
    <location>
        <begin position="113"/>
        <end position="134"/>
    </location>
</feature>
<dbReference type="RefSeq" id="WP_052542150.1">
    <property type="nucleotide sequence ID" value="NZ_JACHBQ010000001.1"/>
</dbReference>
<dbReference type="EMBL" id="JACHBQ010000001">
    <property type="protein sequence ID" value="MBB5642184.1"/>
    <property type="molecule type" value="Genomic_DNA"/>
</dbReference>
<reference evidence="2 3" key="1">
    <citation type="submission" date="2020-08" db="EMBL/GenBank/DDBJ databases">
        <title>Sequencing the genomes of 1000 actinobacteria strains.</title>
        <authorList>
            <person name="Klenk H.-P."/>
        </authorList>
    </citation>
    <scope>NUCLEOTIDE SEQUENCE [LARGE SCALE GENOMIC DNA]</scope>
    <source>
        <strain evidence="2 3">DSM 21065</strain>
    </source>
</reference>
<feature type="transmembrane region" description="Helical" evidence="1">
    <location>
        <begin position="82"/>
        <end position="101"/>
    </location>
</feature>
<feature type="transmembrane region" description="Helical" evidence="1">
    <location>
        <begin position="185"/>
        <end position="209"/>
    </location>
</feature>
<dbReference type="SUPFAM" id="SSF55874">
    <property type="entry name" value="ATPase domain of HSP90 chaperone/DNA topoisomerase II/histidine kinase"/>
    <property type="match status" value="1"/>
</dbReference>
<protein>
    <submittedName>
        <fullName evidence="2">Signal transduction histidine kinase</fullName>
    </submittedName>
</protein>
<name>A0A7W8ZXR0_9MICO</name>
<sequence length="464" mass="48618">MSKPEAGTFRPRFAGRGTAASAAVNRSDDLMVAGSRPRNPISRAQIETVLSRSVAGISVIFALQSLPAVLHQFQDHASIGTSLMAGGLGVAIACVVLATVFKRGVRTATSGVAVVYLLAMAAWPFVVLHAAVDVSDKPWLWYLCTVATSCAAIGFSVRWAAIYTVVAPVTYGIVRMQPSGGQADLLLASLDVLYAVLLGQVVLIIITMLRTATSNVDTAQSNALVQYCLAVRQHATEVERVEVDSIVHDSVLATLLSAAGARTEKGAELAATMAANAVARLLDASAARPDEEARIPFQRLGTRLKHEAAASAAPFTFVDTSEPSVTVPEQVSEALFAAALQAMVNSVQHAGIADAPVARALTLSATPDDGCRIEIADSGVGFDSTLIPTERLGLRVSIQERVTSVGGFVCVRTSLGMGTIITLRWPRPDDQPPLEVEEIEGVPSIELDAPGNQTDLMSPGGANA</sequence>
<keyword evidence="1" id="KW-1133">Transmembrane helix</keyword>
<evidence type="ECO:0000313" key="3">
    <source>
        <dbReference type="Proteomes" id="UP000561726"/>
    </source>
</evidence>
<feature type="transmembrane region" description="Helical" evidence="1">
    <location>
        <begin position="49"/>
        <end position="70"/>
    </location>
</feature>
<dbReference type="InterPro" id="IPR036890">
    <property type="entry name" value="HATPase_C_sf"/>
</dbReference>
<dbReference type="AlphaFoldDB" id="A0A7W8ZXR0"/>
<keyword evidence="1" id="KW-0472">Membrane</keyword>